<feature type="region of interest" description="Disordered" evidence="1">
    <location>
        <begin position="1"/>
        <end position="25"/>
    </location>
</feature>
<evidence type="ECO:0000313" key="2">
    <source>
        <dbReference type="EMBL" id="SVD97282.1"/>
    </source>
</evidence>
<proteinExistence type="predicted"/>
<name>A0A382ZP82_9ZZZZ</name>
<organism evidence="2">
    <name type="scientific">marine metagenome</name>
    <dbReference type="NCBI Taxonomy" id="408172"/>
    <lineage>
        <taxon>unclassified sequences</taxon>
        <taxon>metagenomes</taxon>
        <taxon>ecological metagenomes</taxon>
    </lineage>
</organism>
<feature type="compositionally biased region" description="Basic and acidic residues" evidence="1">
    <location>
        <begin position="1"/>
        <end position="12"/>
    </location>
</feature>
<reference evidence="2" key="1">
    <citation type="submission" date="2018-05" db="EMBL/GenBank/DDBJ databases">
        <authorList>
            <person name="Lanie J.A."/>
            <person name="Ng W.-L."/>
            <person name="Kazmierczak K.M."/>
            <person name="Andrzejewski T.M."/>
            <person name="Davidsen T.M."/>
            <person name="Wayne K.J."/>
            <person name="Tettelin H."/>
            <person name="Glass J.I."/>
            <person name="Rusch D."/>
            <person name="Podicherti R."/>
            <person name="Tsui H.-C.T."/>
            <person name="Winkler M.E."/>
        </authorList>
    </citation>
    <scope>NUCLEOTIDE SEQUENCE</scope>
</reference>
<sequence>KFHIPDETEKRHGQAIAAASLPKIS</sequence>
<gene>
    <name evidence="2" type="ORF">METZ01_LOCUS450136</name>
</gene>
<dbReference type="AlphaFoldDB" id="A0A382ZP82"/>
<dbReference type="EMBL" id="UINC01185531">
    <property type="protein sequence ID" value="SVD97282.1"/>
    <property type="molecule type" value="Genomic_DNA"/>
</dbReference>
<evidence type="ECO:0000256" key="1">
    <source>
        <dbReference type="SAM" id="MobiDB-lite"/>
    </source>
</evidence>
<feature type="non-terminal residue" evidence="2">
    <location>
        <position position="1"/>
    </location>
</feature>
<accession>A0A382ZP82</accession>
<protein>
    <submittedName>
        <fullName evidence="2">Uncharacterized protein</fullName>
    </submittedName>
</protein>